<dbReference type="EMBL" id="GHES01035010">
    <property type="protein sequence ID" value="MPA65569.1"/>
    <property type="molecule type" value="Transcribed_RNA"/>
</dbReference>
<reference evidence="1" key="1">
    <citation type="submission" date="2019-08" db="EMBL/GenBank/DDBJ databases">
        <title>Reference gene set and small RNA set construction with multiple tissues from Davidia involucrata Baill.</title>
        <authorList>
            <person name="Yang H."/>
            <person name="Zhou C."/>
            <person name="Li G."/>
            <person name="Wang J."/>
            <person name="Gao P."/>
            <person name="Wang M."/>
            <person name="Wang R."/>
            <person name="Zhao Y."/>
        </authorList>
    </citation>
    <scope>NUCLEOTIDE SEQUENCE</scope>
    <source>
        <tissue evidence="1">Mixed with DoveR01_LX</tissue>
    </source>
</reference>
<gene>
    <name evidence="1" type="ORF">Din_035010</name>
</gene>
<proteinExistence type="predicted"/>
<evidence type="ECO:0000313" key="1">
    <source>
        <dbReference type="EMBL" id="MPA65569.1"/>
    </source>
</evidence>
<dbReference type="AlphaFoldDB" id="A0A5B7B9F9"/>
<organism evidence="1">
    <name type="scientific">Davidia involucrata</name>
    <name type="common">Dove tree</name>
    <dbReference type="NCBI Taxonomy" id="16924"/>
    <lineage>
        <taxon>Eukaryota</taxon>
        <taxon>Viridiplantae</taxon>
        <taxon>Streptophyta</taxon>
        <taxon>Embryophyta</taxon>
        <taxon>Tracheophyta</taxon>
        <taxon>Spermatophyta</taxon>
        <taxon>Magnoliopsida</taxon>
        <taxon>eudicotyledons</taxon>
        <taxon>Gunneridae</taxon>
        <taxon>Pentapetalae</taxon>
        <taxon>asterids</taxon>
        <taxon>Cornales</taxon>
        <taxon>Nyssaceae</taxon>
        <taxon>Davidia</taxon>
    </lineage>
</organism>
<accession>A0A5B7B9F9</accession>
<name>A0A5B7B9F9_DAVIN</name>
<sequence>MKSMEGMWQKQIATLQMSLDAVKKSLPADNTAGQPGRLGGSPLPRYYDSEDTMSMGSQTPGGTTPIKFSSNVRDVGVGREINGGLDTVSLLVKEFEQRKQNFDDEAKAIVEVKSVEELRKLKLRFRTWKKDYKVRLRETNAKLHKLGLSEMKKIPWKWWGMKNKRVT</sequence>
<protein>
    <submittedName>
        <fullName evidence="1">Uncharacterized protein</fullName>
    </submittedName>
</protein>